<evidence type="ECO:0000313" key="4">
    <source>
        <dbReference type="Proteomes" id="UP001143347"/>
    </source>
</evidence>
<dbReference type="EMBL" id="JAPKFM010000015">
    <property type="protein sequence ID" value="MCX2965388.1"/>
    <property type="molecule type" value="Genomic_DNA"/>
</dbReference>
<proteinExistence type="inferred from homology"/>
<name>A0A9X3D5K0_9ACTN</name>
<dbReference type="InterPro" id="IPR001509">
    <property type="entry name" value="Epimerase_deHydtase"/>
</dbReference>
<dbReference type="Pfam" id="PF01370">
    <property type="entry name" value="Epimerase"/>
    <property type="match status" value="1"/>
</dbReference>
<dbReference type="Proteomes" id="UP001143347">
    <property type="component" value="Unassembled WGS sequence"/>
</dbReference>
<keyword evidence="4" id="KW-1185">Reference proteome</keyword>
<comment type="caution">
    <text evidence="3">The sequence shown here is derived from an EMBL/GenBank/DDBJ whole genome shotgun (WGS) entry which is preliminary data.</text>
</comment>
<evidence type="ECO:0000256" key="1">
    <source>
        <dbReference type="ARBA" id="ARBA00007637"/>
    </source>
</evidence>
<feature type="domain" description="NAD-dependent epimerase/dehydratase" evidence="2">
    <location>
        <begin position="3"/>
        <end position="246"/>
    </location>
</feature>
<dbReference type="PROSITE" id="PS00061">
    <property type="entry name" value="ADH_SHORT"/>
    <property type="match status" value="1"/>
</dbReference>
<evidence type="ECO:0000313" key="3">
    <source>
        <dbReference type="EMBL" id="MCX2965388.1"/>
    </source>
</evidence>
<dbReference type="InterPro" id="IPR036291">
    <property type="entry name" value="NAD(P)-bd_dom_sf"/>
</dbReference>
<dbReference type="AlphaFoldDB" id="A0A9X3D5K0"/>
<accession>A0A9X3D5K0</accession>
<organism evidence="3 4">
    <name type="scientific">Gordonia aquimaris</name>
    <dbReference type="NCBI Taxonomy" id="2984863"/>
    <lineage>
        <taxon>Bacteria</taxon>
        <taxon>Bacillati</taxon>
        <taxon>Actinomycetota</taxon>
        <taxon>Actinomycetes</taxon>
        <taxon>Mycobacteriales</taxon>
        <taxon>Gordoniaceae</taxon>
        <taxon>Gordonia</taxon>
    </lineage>
</organism>
<gene>
    <name evidence="3" type="ORF">OSB52_14925</name>
</gene>
<reference evidence="3" key="1">
    <citation type="submission" date="2022-10" db="EMBL/GenBank/DDBJ databases">
        <title>WGS of marine actinomycetes from Thailand.</title>
        <authorList>
            <person name="Thawai C."/>
        </authorList>
    </citation>
    <scope>NUCLEOTIDE SEQUENCE</scope>
    <source>
        <strain evidence="3">SW21</strain>
    </source>
</reference>
<sequence>MIALVTGAAGFIGSTLVRELLKDDVVEQVIGVDSVTDYYDPQCKRRNLSELPSSSRFRFIEADLNVLDLYELLKNIDVVYHQAGQPGVRKSWGTSFADYIDNNIAATQKLLEAAKQSAKLSRFVYASSSSVYGNSEEYPTTEISVPRPYSPYGVTKLAAEHLVSLYAQNYGLPTVSLRYFTVYGPRQRPDMAMHRFIASALNGRKIELYGDGTQVRDFTFVDDVVNANILAGNSTAVSPGAVLNICGGSTVTVNDVLDTIGSLAGVKLQIVRTAKVAGDVFKTAGTNVGALREIGWAPCVSLEEGLDRHIRHLRASLI</sequence>
<comment type="similarity">
    <text evidence="1">Belongs to the NAD(P)-dependent epimerase/dehydratase family.</text>
</comment>
<protein>
    <submittedName>
        <fullName evidence="3">NAD-dependent epimerase/dehydratase family protein</fullName>
    </submittedName>
</protein>
<dbReference type="PANTHER" id="PTHR43000">
    <property type="entry name" value="DTDP-D-GLUCOSE 4,6-DEHYDRATASE-RELATED"/>
    <property type="match status" value="1"/>
</dbReference>
<dbReference type="RefSeq" id="WP_266062531.1">
    <property type="nucleotide sequence ID" value="NZ_JAPKFM010000015.1"/>
</dbReference>
<dbReference type="InterPro" id="IPR020904">
    <property type="entry name" value="Sc_DH/Rdtase_CS"/>
</dbReference>
<dbReference type="Gene3D" id="3.40.50.720">
    <property type="entry name" value="NAD(P)-binding Rossmann-like Domain"/>
    <property type="match status" value="1"/>
</dbReference>
<dbReference type="SUPFAM" id="SSF51735">
    <property type="entry name" value="NAD(P)-binding Rossmann-fold domains"/>
    <property type="match status" value="1"/>
</dbReference>
<dbReference type="PRINTS" id="PR01713">
    <property type="entry name" value="NUCEPIMERASE"/>
</dbReference>
<dbReference type="Gene3D" id="3.90.25.10">
    <property type="entry name" value="UDP-galactose 4-epimerase, domain 1"/>
    <property type="match status" value="1"/>
</dbReference>
<evidence type="ECO:0000259" key="2">
    <source>
        <dbReference type="Pfam" id="PF01370"/>
    </source>
</evidence>